<accession>E4T790</accession>
<dbReference type="Pfam" id="PF16961">
    <property type="entry name" value="OmpA_like"/>
    <property type="match status" value="1"/>
</dbReference>
<dbReference type="eggNOG" id="COG3047">
    <property type="taxonomic scope" value="Bacteria"/>
</dbReference>
<reference evidence="2 3" key="2">
    <citation type="journal article" date="2011" name="Stand. Genomic Sci.">
        <title>Complete genome sequence of Paludibacter propionicigenes type strain (WB4).</title>
        <authorList>
            <person name="Gronow S."/>
            <person name="Munk C."/>
            <person name="Lapidus A."/>
            <person name="Nolan M."/>
            <person name="Lucas S."/>
            <person name="Hammon N."/>
            <person name="Deshpande S."/>
            <person name="Cheng J.F."/>
            <person name="Tapia R."/>
            <person name="Han C."/>
            <person name="Goodwin L."/>
            <person name="Pitluck S."/>
            <person name="Liolios K."/>
            <person name="Ivanova N."/>
            <person name="Mavromatis K."/>
            <person name="Mikhailova N."/>
            <person name="Pati A."/>
            <person name="Chen A."/>
            <person name="Palaniappan K."/>
            <person name="Land M."/>
            <person name="Hauser L."/>
            <person name="Chang Y.J."/>
            <person name="Jeffries C.D."/>
            <person name="Brambilla E."/>
            <person name="Rohde M."/>
            <person name="Goker M."/>
            <person name="Detter J.C."/>
            <person name="Woyke T."/>
            <person name="Bristow J."/>
            <person name="Eisen J.A."/>
            <person name="Markowitz V."/>
            <person name="Hugenholtz P."/>
            <person name="Kyrpides N.C."/>
            <person name="Klenk H.P."/>
        </authorList>
    </citation>
    <scope>NUCLEOTIDE SEQUENCE [LARGE SCALE GENOMIC DNA]</scope>
    <source>
        <strain evidence="3">DSM 17365 / JCM 13257 / WB4</strain>
    </source>
</reference>
<dbReference type="KEGG" id="ppn:Palpr_2452"/>
<dbReference type="AlphaFoldDB" id="E4T790"/>
<dbReference type="Gene3D" id="2.40.160.20">
    <property type="match status" value="1"/>
</dbReference>
<gene>
    <name evidence="2" type="ordered locus">Palpr_2452</name>
</gene>
<evidence type="ECO:0000313" key="3">
    <source>
        <dbReference type="Proteomes" id="UP000008718"/>
    </source>
</evidence>
<name>E4T790_PALPW</name>
<dbReference type="InterPro" id="IPR011250">
    <property type="entry name" value="OMP/PagP_B-barrel"/>
</dbReference>
<dbReference type="STRING" id="694427.Palpr_2452"/>
<dbReference type="Proteomes" id="UP000008718">
    <property type="component" value="Chromosome"/>
</dbReference>
<sequence>MKYKVLSLFILFGLAGVCSLRAQDEGDAKVKKFSGAILFGRGIYLSEPTVPASPGINDWTVSGQAPYAEGISTQNELTNMIGAEFRYFLSGKVALKLNGSGIFRNTPARENVQGVTPATSGAVDPSSPNAGWIPNYAATVMNNTINLNVSVGAEYHFVNTSRLSPYLGVMVPVCYGRSSQYDPTATVDVTKSDVGSAVKITDVGNRHIEQIGFGGQLVTGADYNLTESLFIGLEIKPVSYLYAYNIKYPAPGLESRKADTHTWGFLTQPVFKIGFRF</sequence>
<dbReference type="EMBL" id="CP002345">
    <property type="protein sequence ID" value="ADQ80584.1"/>
    <property type="molecule type" value="Genomic_DNA"/>
</dbReference>
<keyword evidence="3" id="KW-1185">Reference proteome</keyword>
<evidence type="ECO:0008006" key="4">
    <source>
        <dbReference type="Google" id="ProtNLM"/>
    </source>
</evidence>
<dbReference type="InterPro" id="IPR031585">
    <property type="entry name" value="OmpA_OmpF-like"/>
</dbReference>
<feature type="signal peptide" evidence="1">
    <location>
        <begin position="1"/>
        <end position="22"/>
    </location>
</feature>
<dbReference type="RefSeq" id="WP_013445953.1">
    <property type="nucleotide sequence ID" value="NC_014734.1"/>
</dbReference>
<organism evidence="2 3">
    <name type="scientific">Paludibacter propionicigenes (strain DSM 17365 / JCM 13257 / WB4)</name>
    <dbReference type="NCBI Taxonomy" id="694427"/>
    <lineage>
        <taxon>Bacteria</taxon>
        <taxon>Pseudomonadati</taxon>
        <taxon>Bacteroidota</taxon>
        <taxon>Bacteroidia</taxon>
        <taxon>Bacteroidales</taxon>
        <taxon>Paludibacteraceae</taxon>
        <taxon>Paludibacter</taxon>
    </lineage>
</organism>
<evidence type="ECO:0000313" key="2">
    <source>
        <dbReference type="EMBL" id="ADQ80584.1"/>
    </source>
</evidence>
<dbReference type="OrthoDB" id="1117162at2"/>
<evidence type="ECO:0000256" key="1">
    <source>
        <dbReference type="SAM" id="SignalP"/>
    </source>
</evidence>
<protein>
    <recommendedName>
        <fullName evidence="4">Outer membrane protein beta-barrel domain-containing protein</fullName>
    </recommendedName>
</protein>
<dbReference type="HOGENOM" id="CLU_1004160_0_0_10"/>
<proteinExistence type="predicted"/>
<reference key="1">
    <citation type="submission" date="2010-11" db="EMBL/GenBank/DDBJ databases">
        <title>The complete genome of Paludibacter propionicigenes DSM 17365.</title>
        <authorList>
            <consortium name="US DOE Joint Genome Institute (JGI-PGF)"/>
            <person name="Lucas S."/>
            <person name="Copeland A."/>
            <person name="Lapidus A."/>
            <person name="Bruce D."/>
            <person name="Goodwin L."/>
            <person name="Pitluck S."/>
            <person name="Kyrpides N."/>
            <person name="Mavromatis K."/>
            <person name="Ivanova N."/>
            <person name="Munk A.C."/>
            <person name="Brettin T."/>
            <person name="Detter J.C."/>
            <person name="Han C."/>
            <person name="Tapia R."/>
            <person name="Land M."/>
            <person name="Hauser L."/>
            <person name="Markowitz V."/>
            <person name="Cheng J.-F."/>
            <person name="Hugenholtz P."/>
            <person name="Woyke T."/>
            <person name="Wu D."/>
            <person name="Gronow S."/>
            <person name="Wellnitz S."/>
            <person name="Brambilla E."/>
            <person name="Klenk H.-P."/>
            <person name="Eisen J.A."/>
        </authorList>
    </citation>
    <scope>NUCLEOTIDE SEQUENCE</scope>
    <source>
        <strain>WB4</strain>
    </source>
</reference>
<feature type="chain" id="PRO_5003189232" description="Outer membrane protein beta-barrel domain-containing protein" evidence="1">
    <location>
        <begin position="23"/>
        <end position="277"/>
    </location>
</feature>
<dbReference type="SUPFAM" id="SSF56925">
    <property type="entry name" value="OMPA-like"/>
    <property type="match status" value="1"/>
</dbReference>
<keyword evidence="1" id="KW-0732">Signal</keyword>